<protein>
    <recommendedName>
        <fullName evidence="5">Alpha-galactosidase</fullName>
        <ecNumber evidence="5">3.2.1.22</ecNumber>
    </recommendedName>
    <alternativeName>
        <fullName evidence="5">Melibiase</fullName>
    </alternativeName>
</protein>
<dbReference type="Pfam" id="PF16499">
    <property type="entry name" value="Melibiase_2"/>
    <property type="match status" value="1"/>
</dbReference>
<dbReference type="Gene3D" id="2.60.40.1180">
    <property type="entry name" value="Golgi alpha-mannosidase II"/>
    <property type="match status" value="1"/>
</dbReference>
<dbReference type="InterPro" id="IPR002241">
    <property type="entry name" value="Glyco_hydro_27"/>
</dbReference>
<evidence type="ECO:0000256" key="5">
    <source>
        <dbReference type="RuleBase" id="RU361168"/>
    </source>
</evidence>
<keyword evidence="3 5" id="KW-0378">Hydrolase</keyword>
<dbReference type="Gene3D" id="3.20.20.70">
    <property type="entry name" value="Aldolase class I"/>
    <property type="match status" value="1"/>
</dbReference>
<dbReference type="PANTHER" id="PTHR11452">
    <property type="entry name" value="ALPHA-GALACTOSIDASE/ALPHA-N-ACETYLGALACTOSAMINIDASE"/>
    <property type="match status" value="1"/>
</dbReference>
<organism evidence="8 9">
    <name type="scientific">Pedobacter zeae</name>
    <dbReference type="NCBI Taxonomy" id="1737356"/>
    <lineage>
        <taxon>Bacteria</taxon>
        <taxon>Pseudomonadati</taxon>
        <taxon>Bacteroidota</taxon>
        <taxon>Sphingobacteriia</taxon>
        <taxon>Sphingobacteriales</taxon>
        <taxon>Sphingobacteriaceae</taxon>
        <taxon>Pedobacter</taxon>
    </lineage>
</organism>
<keyword evidence="5" id="KW-1015">Disulfide bond</keyword>
<dbReference type="InterPro" id="IPR000111">
    <property type="entry name" value="Glyco_hydro_27/36_CS"/>
</dbReference>
<keyword evidence="4 5" id="KW-0326">Glycosidase</keyword>
<dbReference type="SUPFAM" id="SSF51011">
    <property type="entry name" value="Glycosyl hydrolase domain"/>
    <property type="match status" value="1"/>
</dbReference>
<comment type="caution">
    <text evidence="8">The sequence shown here is derived from an EMBL/GenBank/DDBJ whole genome shotgun (WGS) entry which is preliminary data.</text>
</comment>
<evidence type="ECO:0000259" key="7">
    <source>
        <dbReference type="Pfam" id="PF17801"/>
    </source>
</evidence>
<dbReference type="InterPro" id="IPR013785">
    <property type="entry name" value="Aldolase_TIM"/>
</dbReference>
<keyword evidence="2 6" id="KW-0732">Signal</keyword>
<evidence type="ECO:0000313" key="9">
    <source>
        <dbReference type="Proteomes" id="UP000642938"/>
    </source>
</evidence>
<dbReference type="EMBL" id="BMHZ01000001">
    <property type="protein sequence ID" value="GGG94155.1"/>
    <property type="molecule type" value="Genomic_DNA"/>
</dbReference>
<reference evidence="9" key="1">
    <citation type="journal article" date="2019" name="Int. J. Syst. Evol. Microbiol.">
        <title>The Global Catalogue of Microorganisms (GCM) 10K type strain sequencing project: providing services to taxonomists for standard genome sequencing and annotation.</title>
        <authorList>
            <consortium name="The Broad Institute Genomics Platform"/>
            <consortium name="The Broad Institute Genome Sequencing Center for Infectious Disease"/>
            <person name="Wu L."/>
            <person name="Ma J."/>
        </authorList>
    </citation>
    <scope>NUCLEOTIDE SEQUENCE [LARGE SCALE GENOMIC DNA]</scope>
    <source>
        <strain evidence="9">CGMCC 1.15287</strain>
    </source>
</reference>
<gene>
    <name evidence="8" type="ORF">GCM10007422_04370</name>
</gene>
<dbReference type="InterPro" id="IPR013780">
    <property type="entry name" value="Glyco_hydro_b"/>
</dbReference>
<feature type="domain" description="Alpha galactosidase C-terminal" evidence="7">
    <location>
        <begin position="345"/>
        <end position="415"/>
    </location>
</feature>
<dbReference type="PRINTS" id="PR00740">
    <property type="entry name" value="GLHYDRLASE27"/>
</dbReference>
<evidence type="ECO:0000256" key="3">
    <source>
        <dbReference type="ARBA" id="ARBA00022801"/>
    </source>
</evidence>
<keyword evidence="9" id="KW-1185">Reference proteome</keyword>
<feature type="chain" id="PRO_5046225565" description="Alpha-galactosidase" evidence="6">
    <location>
        <begin position="38"/>
        <end position="418"/>
    </location>
</feature>
<comment type="catalytic activity">
    <reaction evidence="5">
        <text>Hydrolysis of terminal, non-reducing alpha-D-galactose residues in alpha-D-galactosides, including galactose oligosaccharides, galactomannans and galactolipids.</text>
        <dbReference type="EC" id="3.2.1.22"/>
    </reaction>
</comment>
<evidence type="ECO:0000256" key="4">
    <source>
        <dbReference type="ARBA" id="ARBA00023295"/>
    </source>
</evidence>
<evidence type="ECO:0000313" key="8">
    <source>
        <dbReference type="EMBL" id="GGG94155.1"/>
    </source>
</evidence>
<feature type="signal peptide" evidence="6">
    <location>
        <begin position="1"/>
        <end position="37"/>
    </location>
</feature>
<dbReference type="EC" id="3.2.1.22" evidence="5"/>
<dbReference type="PROSITE" id="PS00512">
    <property type="entry name" value="ALPHA_GALACTOSIDASE"/>
    <property type="match status" value="1"/>
</dbReference>
<dbReference type="PANTHER" id="PTHR11452:SF75">
    <property type="entry name" value="ALPHA-GALACTOSIDASE MEL1"/>
    <property type="match status" value="1"/>
</dbReference>
<proteinExistence type="inferred from homology"/>
<evidence type="ECO:0000256" key="2">
    <source>
        <dbReference type="ARBA" id="ARBA00022729"/>
    </source>
</evidence>
<dbReference type="InterPro" id="IPR017853">
    <property type="entry name" value="GH"/>
</dbReference>
<dbReference type="CDD" id="cd14792">
    <property type="entry name" value="GH27"/>
    <property type="match status" value="1"/>
</dbReference>
<evidence type="ECO:0000256" key="6">
    <source>
        <dbReference type="SAM" id="SignalP"/>
    </source>
</evidence>
<comment type="similarity">
    <text evidence="1 5">Belongs to the glycosyl hydrolase 27 family.</text>
</comment>
<dbReference type="Proteomes" id="UP000642938">
    <property type="component" value="Unassembled WGS sequence"/>
</dbReference>
<dbReference type="InterPro" id="IPR041233">
    <property type="entry name" value="Melibiase_C"/>
</dbReference>
<dbReference type="Pfam" id="PF17801">
    <property type="entry name" value="Melibiase_C"/>
    <property type="match status" value="1"/>
</dbReference>
<sequence length="418" mass="46481">MTNAIFLIKLTLPNQNKKMKFIRICFVLLLFTQAALAQETKLATTPPMGWMSWNIMSENPNEKDIKEMADAMISSGMVKAGYQYIFLDDCWQGGRDNKNNIIPNPKKFPSGIKALADYLHSKGMKLGIYSDAAPLTCGGYTASLNFEDQDAKTFASWGIDYLKYDYCNAPEDVETAKTRYGKMARALRNSGRAIVLGICEWGPREPWNWGAQVGGQSWRTTYDIRDKWLDIEGKGGVGIYNVVDKMAGLASFSGPGKWNDGDMLVAGLHGAKGPSSAFKGVGCTKAEYQSQMSLYSMLNSPLYASCDIRKMDDEAKTIFTNTEIIALNQDALGKQAERKIKTDIWDVFIRPLADGDFAIAILNKSASTQKAKVNFADLGLTGKYELKDLWQHQVIGKNNKWTGEVTAHETKVFRLKKG</sequence>
<accession>A0ABQ1XI50</accession>
<evidence type="ECO:0000256" key="1">
    <source>
        <dbReference type="ARBA" id="ARBA00009743"/>
    </source>
</evidence>
<dbReference type="SUPFAM" id="SSF51445">
    <property type="entry name" value="(Trans)glycosidases"/>
    <property type="match status" value="1"/>
</dbReference>
<name>A0ABQ1XI50_9SPHI</name>